<reference evidence="1 2" key="1">
    <citation type="submission" date="2017-04" db="EMBL/GenBank/DDBJ databases">
        <title>Novel microbial lineages endemic to geothermal iron-oxide mats fill important gaps in the evolutionary history of Archaea.</title>
        <authorList>
            <person name="Jay Z.J."/>
            <person name="Beam J.P."/>
            <person name="Dlakic M."/>
            <person name="Rusch D.B."/>
            <person name="Kozubal M.A."/>
            <person name="Inskeep W.P."/>
        </authorList>
    </citation>
    <scope>NUCLEOTIDE SEQUENCE [LARGE SCALE GENOMIC DNA]</scope>
    <source>
        <strain evidence="1">BE_D</strain>
    </source>
</reference>
<accession>A0A2R6CBB7</accession>
<gene>
    <name evidence="1" type="ORF">B9Q04_07605</name>
</gene>
<organism evidence="1 2">
    <name type="scientific">Candidatus Marsarchaeota G2 archaeon BE_D</name>
    <dbReference type="NCBI Taxonomy" id="1978158"/>
    <lineage>
        <taxon>Archaea</taxon>
        <taxon>Candidatus Marsarchaeota</taxon>
        <taxon>Candidatus Marsarchaeota group 2</taxon>
    </lineage>
</organism>
<comment type="caution">
    <text evidence="1">The sequence shown here is derived from an EMBL/GenBank/DDBJ whole genome shotgun (WGS) entry which is preliminary data.</text>
</comment>
<protein>
    <submittedName>
        <fullName evidence="1">Uncharacterized protein</fullName>
    </submittedName>
</protein>
<evidence type="ECO:0000313" key="1">
    <source>
        <dbReference type="EMBL" id="PSO08046.1"/>
    </source>
</evidence>
<evidence type="ECO:0000313" key="2">
    <source>
        <dbReference type="Proteomes" id="UP000242015"/>
    </source>
</evidence>
<dbReference type="EMBL" id="NEXF01000144">
    <property type="protein sequence ID" value="PSO08046.1"/>
    <property type="molecule type" value="Genomic_DNA"/>
</dbReference>
<feature type="non-terminal residue" evidence="1">
    <location>
        <position position="113"/>
    </location>
</feature>
<dbReference type="Proteomes" id="UP000242015">
    <property type="component" value="Unassembled WGS sequence"/>
</dbReference>
<proteinExistence type="predicted"/>
<sequence>MGYDSLELKQVLDGLSELFDAVLHGEKVNENSKKSDELEEELKRRLDDLRELITNVVGLIDEYIEGSADPECRGFAESVGRFVSAAAQQEKADSSRSSTMRSRLIEAMTNSEA</sequence>
<name>A0A2R6CBB7_9ARCH</name>
<dbReference type="AlphaFoldDB" id="A0A2R6CBB7"/>